<organism evidence="6 7">
    <name type="scientific">Dreissena polymorpha</name>
    <name type="common">Zebra mussel</name>
    <name type="synonym">Mytilus polymorpha</name>
    <dbReference type="NCBI Taxonomy" id="45954"/>
    <lineage>
        <taxon>Eukaryota</taxon>
        <taxon>Metazoa</taxon>
        <taxon>Spiralia</taxon>
        <taxon>Lophotrochozoa</taxon>
        <taxon>Mollusca</taxon>
        <taxon>Bivalvia</taxon>
        <taxon>Autobranchia</taxon>
        <taxon>Heteroconchia</taxon>
        <taxon>Euheterodonta</taxon>
        <taxon>Imparidentia</taxon>
        <taxon>Neoheterodontei</taxon>
        <taxon>Myida</taxon>
        <taxon>Dreissenoidea</taxon>
        <taxon>Dreissenidae</taxon>
        <taxon>Dreissena</taxon>
    </lineage>
</organism>
<dbReference type="Proteomes" id="UP000828390">
    <property type="component" value="Unassembled WGS sequence"/>
</dbReference>
<feature type="compositionally biased region" description="Polar residues" evidence="4">
    <location>
        <begin position="476"/>
        <end position="494"/>
    </location>
</feature>
<name>A0A9D4HQF8_DREPO</name>
<dbReference type="GO" id="GO:0046872">
    <property type="term" value="F:metal ion binding"/>
    <property type="evidence" value="ECO:0007669"/>
    <property type="project" value="UniProtKB-KW"/>
</dbReference>
<dbReference type="InterPro" id="IPR026590">
    <property type="entry name" value="Ssirtuin_cat_dom"/>
</dbReference>
<dbReference type="GO" id="GO:0005634">
    <property type="term" value="C:nucleus"/>
    <property type="evidence" value="ECO:0007669"/>
    <property type="project" value="TreeGrafter"/>
</dbReference>
<comment type="caution">
    <text evidence="6">The sequence shown here is derived from an EMBL/GenBank/DDBJ whole genome shotgun (WGS) entry which is preliminary data.</text>
</comment>
<dbReference type="SUPFAM" id="SSF52467">
    <property type="entry name" value="DHS-like NAD/FAD-binding domain"/>
    <property type="match status" value="1"/>
</dbReference>
<feature type="compositionally biased region" description="Acidic residues" evidence="4">
    <location>
        <begin position="415"/>
        <end position="425"/>
    </location>
</feature>
<feature type="binding site" evidence="3">
    <location>
        <position position="245"/>
    </location>
    <ligand>
        <name>Zn(2+)</name>
        <dbReference type="ChEBI" id="CHEBI:29105"/>
    </ligand>
</feature>
<gene>
    <name evidence="6" type="ORF">DPMN_053632</name>
</gene>
<evidence type="ECO:0000259" key="5">
    <source>
        <dbReference type="PROSITE" id="PS50305"/>
    </source>
</evidence>
<feature type="compositionally biased region" description="Basic residues" evidence="4">
    <location>
        <begin position="868"/>
        <end position="884"/>
    </location>
</feature>
<dbReference type="Gene3D" id="3.30.1600.10">
    <property type="entry name" value="SIR2/SIRT2 'Small Domain"/>
    <property type="match status" value="1"/>
</dbReference>
<dbReference type="PANTHER" id="PTHR11085">
    <property type="entry name" value="NAD-DEPENDENT PROTEIN DEACYLASE SIRTUIN-5, MITOCHONDRIAL-RELATED"/>
    <property type="match status" value="1"/>
</dbReference>
<evidence type="ECO:0000256" key="2">
    <source>
        <dbReference type="ARBA" id="ARBA00023027"/>
    </source>
</evidence>
<feature type="region of interest" description="Disordered" evidence="4">
    <location>
        <begin position="364"/>
        <end position="494"/>
    </location>
</feature>
<keyword evidence="2" id="KW-0520">NAD</keyword>
<feature type="compositionally biased region" description="Polar residues" evidence="4">
    <location>
        <begin position="833"/>
        <end position="846"/>
    </location>
</feature>
<dbReference type="CDD" id="cd01408">
    <property type="entry name" value="SIRT1"/>
    <property type="match status" value="1"/>
</dbReference>
<feature type="compositionally biased region" description="Basic and acidic residues" evidence="4">
    <location>
        <begin position="847"/>
        <end position="861"/>
    </location>
</feature>
<feature type="binding site" evidence="3">
    <location>
        <position position="224"/>
    </location>
    <ligand>
        <name>Zn(2+)</name>
        <dbReference type="ChEBI" id="CHEBI:29105"/>
    </ligand>
</feature>
<dbReference type="PROSITE" id="PS50305">
    <property type="entry name" value="SIRTUIN"/>
    <property type="match status" value="1"/>
</dbReference>
<evidence type="ECO:0000256" key="1">
    <source>
        <dbReference type="ARBA" id="ARBA00022679"/>
    </source>
</evidence>
<dbReference type="Pfam" id="PF02146">
    <property type="entry name" value="SIR2"/>
    <property type="match status" value="1"/>
</dbReference>
<protein>
    <recommendedName>
        <fullName evidence="5">Deacetylase sirtuin-type domain-containing protein</fullName>
    </recommendedName>
</protein>
<dbReference type="EMBL" id="JAIWYP010000012">
    <property type="protein sequence ID" value="KAH3727689.1"/>
    <property type="molecule type" value="Genomic_DNA"/>
</dbReference>
<keyword evidence="7" id="KW-1185">Reference proteome</keyword>
<feature type="region of interest" description="Disordered" evidence="4">
    <location>
        <begin position="833"/>
        <end position="907"/>
    </location>
</feature>
<feature type="region of interest" description="Disordered" evidence="4">
    <location>
        <begin position="539"/>
        <end position="559"/>
    </location>
</feature>
<feature type="active site" description="Proton acceptor" evidence="3">
    <location>
        <position position="213"/>
    </location>
</feature>
<accession>A0A9D4HQF8</accession>
<evidence type="ECO:0000256" key="3">
    <source>
        <dbReference type="PROSITE-ProRule" id="PRU00236"/>
    </source>
</evidence>
<dbReference type="InterPro" id="IPR029035">
    <property type="entry name" value="DHS-like_NAD/FAD-binding_dom"/>
</dbReference>
<dbReference type="GO" id="GO:0070403">
    <property type="term" value="F:NAD+ binding"/>
    <property type="evidence" value="ECO:0007669"/>
    <property type="project" value="InterPro"/>
</dbReference>
<feature type="compositionally biased region" description="Polar residues" evidence="4">
    <location>
        <begin position="451"/>
        <end position="468"/>
    </location>
</feature>
<feature type="binding site" evidence="3">
    <location>
        <position position="250"/>
    </location>
    <ligand>
        <name>Zn(2+)</name>
        <dbReference type="ChEBI" id="CHEBI:29105"/>
    </ligand>
</feature>
<sequence>MRLQILMATVRKGAVGVGERVPSAGSRQKPLGNPVRAIHPNSSPVYKTQSDTALAAGLQRLSLKDGKTSGTPRRLLSSRAGTNAAVKSVSDAARLLATEGVKNVVVVAGAGISTPSGIPDFRSPGTGLYDNLQQYKIPYPEAIFDIDYFHVNPRPFFTLAKELYPSGKYRPNYIHYFVRLLHDKGLLLRMYTQNIDGMERLAGLPEDKVVEAHGTFATATCTNCRQTVQGSEIKEKIFTDKLPRCSTRGCVGIMKPDIVFFGEDLPRKFYSYMKDMLQSDMVIVMGTSLEVQPFAGIIDTVRQSVPRILFNREAVGPFRYNGRPQDVVAAGDLIEEMVKFAGQVGWTQDMVELITRQEGTFTIAKRLPDKGKPIKPAGNQLNKKPPPAPPSSQTRNYSTQANRNRQTFTLYTEDSSSEESTESESDVTSSESSEEDNERIFRGNNHRKKYVSNNKNALLQSSSSAKSNDGNKRNVHSLSTQRIAKPNSVTLAGNMSGRSIKSESVISDKIKSNMKKPPLPKETRTVMTEVKAAFHEINNEKSDQLKTEKQSDLNTHKTNINDKSEERFATSKVLRLKQANYISESEIKAEQVQNNDMLEKTEDKRTKKTKGKHSVTLLNKDNLFQKTNDVYEQSQSENEINKPSTHHLNEVTALEQGTCKTEQESNENTGKVVEEFENNNFFNGKGKLNEKIQHEGKIGLMSERTAILMKYGLNPIPLTKKENSFSNNRSMKSKSVILQEEIKKVRSDSAISSGYYVEDVPQSESSNGPDIPAVARIIREKPIPVVEPFVRHNKSSDNLSSAQKTWQENVVFTDDMFPIVNDITQLKSRSYAQSIPGSVGSSNSNDKGSKVLSERTARSFEKYANLASHKKKKRRGKKHGKSRITLKDRPSPGAMDKQKKPDLNSVNAVPYGYSRRQSNKVKGIGPFHRTNVRTLSSSIDYKAHDVFRSGSADIPKISYRHKIDKTPSSPSCNYLVPESGSGLSTPTD</sequence>
<evidence type="ECO:0000256" key="4">
    <source>
        <dbReference type="SAM" id="MobiDB-lite"/>
    </source>
</evidence>
<feature type="region of interest" description="Disordered" evidence="4">
    <location>
        <begin position="962"/>
        <end position="988"/>
    </location>
</feature>
<dbReference type="OrthoDB" id="420264at2759"/>
<dbReference type="Gene3D" id="3.40.50.1220">
    <property type="entry name" value="TPP-binding domain"/>
    <property type="match status" value="1"/>
</dbReference>
<dbReference type="InterPro" id="IPR050134">
    <property type="entry name" value="NAD-dep_sirtuin_deacylases"/>
</dbReference>
<feature type="domain" description="Deacetylase sirtuin-type" evidence="5">
    <location>
        <begin position="82"/>
        <end position="347"/>
    </location>
</feature>
<keyword evidence="3" id="KW-0479">Metal-binding</keyword>
<dbReference type="GO" id="GO:0017136">
    <property type="term" value="F:histone deacetylase activity, NAD-dependent"/>
    <property type="evidence" value="ECO:0007669"/>
    <property type="project" value="TreeGrafter"/>
</dbReference>
<dbReference type="InterPro" id="IPR003000">
    <property type="entry name" value="Sirtuin"/>
</dbReference>
<proteinExistence type="predicted"/>
<reference evidence="6" key="2">
    <citation type="submission" date="2020-11" db="EMBL/GenBank/DDBJ databases">
        <authorList>
            <person name="McCartney M.A."/>
            <person name="Auch B."/>
            <person name="Kono T."/>
            <person name="Mallez S."/>
            <person name="Becker A."/>
            <person name="Gohl D.M."/>
            <person name="Silverstein K.A.T."/>
            <person name="Koren S."/>
            <person name="Bechman K.B."/>
            <person name="Herman A."/>
            <person name="Abrahante J.E."/>
            <person name="Garbe J."/>
        </authorList>
    </citation>
    <scope>NUCLEOTIDE SEQUENCE</scope>
    <source>
        <strain evidence="6">Duluth1</strain>
        <tissue evidence="6">Whole animal</tissue>
    </source>
</reference>
<reference evidence="6" key="1">
    <citation type="journal article" date="2019" name="bioRxiv">
        <title>The Genome of the Zebra Mussel, Dreissena polymorpha: A Resource for Invasive Species Research.</title>
        <authorList>
            <person name="McCartney M.A."/>
            <person name="Auch B."/>
            <person name="Kono T."/>
            <person name="Mallez S."/>
            <person name="Zhang Y."/>
            <person name="Obille A."/>
            <person name="Becker A."/>
            <person name="Abrahante J.E."/>
            <person name="Garbe J."/>
            <person name="Badalamenti J.P."/>
            <person name="Herman A."/>
            <person name="Mangelson H."/>
            <person name="Liachko I."/>
            <person name="Sullivan S."/>
            <person name="Sone E.D."/>
            <person name="Koren S."/>
            <person name="Silverstein K.A.T."/>
            <person name="Beckman K.B."/>
            <person name="Gohl D.M."/>
        </authorList>
    </citation>
    <scope>NUCLEOTIDE SEQUENCE</scope>
    <source>
        <strain evidence="6">Duluth1</strain>
        <tissue evidence="6">Whole animal</tissue>
    </source>
</reference>
<dbReference type="InterPro" id="IPR026591">
    <property type="entry name" value="Sirtuin_cat_small_dom_sf"/>
</dbReference>
<feature type="binding site" evidence="3">
    <location>
        <position position="221"/>
    </location>
    <ligand>
        <name>Zn(2+)</name>
        <dbReference type="ChEBI" id="CHEBI:29105"/>
    </ligand>
</feature>
<feature type="compositionally biased region" description="Basic and acidic residues" evidence="4">
    <location>
        <begin position="885"/>
        <end position="902"/>
    </location>
</feature>
<dbReference type="PANTHER" id="PTHR11085:SF7">
    <property type="entry name" value="NAD-DEPENDENT PROTEIN DEACETYLASE"/>
    <property type="match status" value="1"/>
</dbReference>
<evidence type="ECO:0000313" key="7">
    <source>
        <dbReference type="Proteomes" id="UP000828390"/>
    </source>
</evidence>
<feature type="compositionally biased region" description="Polar residues" evidence="4">
    <location>
        <begin position="391"/>
        <end position="410"/>
    </location>
</feature>
<keyword evidence="3" id="KW-0862">Zinc</keyword>
<keyword evidence="1" id="KW-0808">Transferase</keyword>
<dbReference type="AlphaFoldDB" id="A0A9D4HQF8"/>
<evidence type="ECO:0000313" key="6">
    <source>
        <dbReference type="EMBL" id="KAH3727689.1"/>
    </source>
</evidence>